<dbReference type="Proteomes" id="UP000186883">
    <property type="component" value="Unassembled WGS sequence"/>
</dbReference>
<feature type="compositionally biased region" description="Basic and acidic residues" evidence="1">
    <location>
        <begin position="1"/>
        <end position="28"/>
    </location>
</feature>
<gene>
    <name evidence="3" type="ORF">ATP06_0206545</name>
    <name evidence="2" type="ORF">AVL48_14870</name>
</gene>
<comment type="caution">
    <text evidence="2">The sequence shown here is derived from an EMBL/GenBank/DDBJ whole genome shotgun (WGS) entry which is preliminary data.</text>
</comment>
<reference evidence="2 4" key="1">
    <citation type="submission" date="2015-12" db="EMBL/GenBank/DDBJ databases">
        <title>Amycolatopsis regifaucium genome sequencing and assembly.</title>
        <authorList>
            <person name="Mayilraj S."/>
        </authorList>
    </citation>
    <scope>NUCLEOTIDE SEQUENCE [LARGE SCALE GENOMIC DNA]</scope>
    <source>
        <strain evidence="2 4">GY080</strain>
    </source>
</reference>
<dbReference type="EMBL" id="LOBU02000006">
    <property type="protein sequence ID" value="OKA09999.1"/>
    <property type="molecule type" value="Genomic_DNA"/>
</dbReference>
<evidence type="ECO:0000313" key="5">
    <source>
        <dbReference type="Proteomes" id="UP000186883"/>
    </source>
</evidence>
<evidence type="ECO:0000313" key="2">
    <source>
        <dbReference type="EMBL" id="KZB79685.1"/>
    </source>
</evidence>
<accession>A0A154M4Y4</accession>
<dbReference type="AlphaFoldDB" id="A0A154M4Y4"/>
<dbReference type="RefSeq" id="WP_061988252.1">
    <property type="nucleotide sequence ID" value="NZ_FOPQ01000012.1"/>
</dbReference>
<evidence type="ECO:0000313" key="3">
    <source>
        <dbReference type="EMBL" id="OKA09999.1"/>
    </source>
</evidence>
<proteinExistence type="predicted"/>
<dbReference type="EMBL" id="LQCI01000051">
    <property type="protein sequence ID" value="KZB79685.1"/>
    <property type="molecule type" value="Genomic_DNA"/>
</dbReference>
<sequence length="88" mass="9239">MRATDFRESSDARVGAERVGEQPTDSRRPLGTADGEAGRRALQDGPPEQAKCLGQLHRQPDRDSACRLTGGHAPMIATAALTATAIAA</sequence>
<protein>
    <submittedName>
        <fullName evidence="2">Uncharacterized protein</fullName>
    </submittedName>
</protein>
<reference evidence="3 5" key="2">
    <citation type="submission" date="2016-11" db="EMBL/GenBank/DDBJ databases">
        <title>Genome sequencing of Amycolatopsis regifaucium.</title>
        <authorList>
            <person name="Mayilraj S."/>
            <person name="Kaur N."/>
        </authorList>
    </citation>
    <scope>NUCLEOTIDE SEQUENCE [LARGE SCALE GENOMIC DNA]</scope>
    <source>
        <strain evidence="3 5">GY080</strain>
    </source>
</reference>
<name>A0A154M4Y4_9PSEU</name>
<evidence type="ECO:0000256" key="1">
    <source>
        <dbReference type="SAM" id="MobiDB-lite"/>
    </source>
</evidence>
<dbReference type="Proteomes" id="UP000076321">
    <property type="component" value="Unassembled WGS sequence"/>
</dbReference>
<keyword evidence="5" id="KW-1185">Reference proteome</keyword>
<evidence type="ECO:0000313" key="4">
    <source>
        <dbReference type="Proteomes" id="UP000076321"/>
    </source>
</evidence>
<organism evidence="2 4">
    <name type="scientific">Amycolatopsis regifaucium</name>
    <dbReference type="NCBI Taxonomy" id="546365"/>
    <lineage>
        <taxon>Bacteria</taxon>
        <taxon>Bacillati</taxon>
        <taxon>Actinomycetota</taxon>
        <taxon>Actinomycetes</taxon>
        <taxon>Pseudonocardiales</taxon>
        <taxon>Pseudonocardiaceae</taxon>
        <taxon>Amycolatopsis</taxon>
    </lineage>
</organism>
<feature type="region of interest" description="Disordered" evidence="1">
    <location>
        <begin position="1"/>
        <end position="65"/>
    </location>
</feature>